<dbReference type="InterPro" id="IPR033658">
    <property type="entry name" value="GRX_PICOT-like"/>
</dbReference>
<keyword evidence="3 8" id="KW-0479">Metal-binding</keyword>
<keyword evidence="5 8" id="KW-0411">Iron-sulfur</keyword>
<dbReference type="PIRSF" id="PIRSF005894">
    <property type="entry name" value="Monothiol_GRX"/>
    <property type="match status" value="1"/>
</dbReference>
<dbReference type="SUPFAM" id="SSF52833">
    <property type="entry name" value="Thioredoxin-like"/>
    <property type="match status" value="1"/>
</dbReference>
<keyword evidence="6" id="KW-0676">Redox-active center</keyword>
<protein>
    <recommendedName>
        <fullName evidence="7">Glutaredoxin</fullName>
    </recommendedName>
</protein>
<evidence type="ECO:0000256" key="4">
    <source>
        <dbReference type="ARBA" id="ARBA00023004"/>
    </source>
</evidence>
<dbReference type="PANTHER" id="PTHR10293:SF72">
    <property type="entry name" value="MONOTHIOL GLUTAREDOXIN-S14, CHLOROPLASTIC"/>
    <property type="match status" value="1"/>
</dbReference>
<dbReference type="FunFam" id="3.40.30.10:FF:000005">
    <property type="entry name" value="Glutaredoxin 5"/>
    <property type="match status" value="1"/>
</dbReference>
<dbReference type="Pfam" id="PF00462">
    <property type="entry name" value="Glutaredoxin"/>
    <property type="match status" value="1"/>
</dbReference>
<evidence type="ECO:0000256" key="2">
    <source>
        <dbReference type="ARBA" id="ARBA00022714"/>
    </source>
</evidence>
<proteinExistence type="inferred from homology"/>
<dbReference type="InterPro" id="IPR002109">
    <property type="entry name" value="Glutaredoxin"/>
</dbReference>
<dbReference type="Proteomes" id="UP001300672">
    <property type="component" value="Chromosome"/>
</dbReference>
<dbReference type="PANTHER" id="PTHR10293">
    <property type="entry name" value="GLUTAREDOXIN FAMILY MEMBER"/>
    <property type="match status" value="1"/>
</dbReference>
<feature type="binding site" evidence="8">
    <location>
        <position position="29"/>
    </location>
    <ligand>
        <name>[2Fe-2S] cluster</name>
        <dbReference type="ChEBI" id="CHEBI:190135"/>
        <note>ligand shared between dimeric partners</note>
    </ligand>
</feature>
<dbReference type="AlphaFoldDB" id="A0AA95H951"/>
<keyword evidence="2 8" id="KW-0001">2Fe-2S</keyword>
<evidence type="ECO:0000256" key="5">
    <source>
        <dbReference type="ARBA" id="ARBA00023014"/>
    </source>
</evidence>
<reference evidence="10" key="1">
    <citation type="journal article" date="2023" name="Int. J. Mol. Sci.">
        <title>Metagenomics Revealed a New Genus 'Candidatus Thiocaldithrix dubininis' gen. nov., sp. nov. and a New Species 'Candidatus Thiothrix putei' sp. nov. in the Family Thiotrichaceae, Some Members of Which Have Traits of Both Na+- and H+-Motive Energetics.</title>
        <authorList>
            <person name="Ravin N.V."/>
            <person name="Muntyan M.S."/>
            <person name="Smolyakov D.D."/>
            <person name="Rudenko T.S."/>
            <person name="Beletsky A.V."/>
            <person name="Mardanov A.V."/>
            <person name="Grabovich M.Y."/>
        </authorList>
    </citation>
    <scope>NUCLEOTIDE SEQUENCE</scope>
    <source>
        <strain evidence="10">GKL-01</strain>
    </source>
</reference>
<evidence type="ECO:0000313" key="10">
    <source>
        <dbReference type="EMBL" id="WGZ91660.1"/>
    </source>
</evidence>
<evidence type="ECO:0000256" key="7">
    <source>
        <dbReference type="PIRNR" id="PIRNR005894"/>
    </source>
</evidence>
<dbReference type="GO" id="GO:0015036">
    <property type="term" value="F:disulfide oxidoreductase activity"/>
    <property type="evidence" value="ECO:0007669"/>
    <property type="project" value="InterPro"/>
</dbReference>
<gene>
    <name evidence="10" type="primary">grxD</name>
    <name evidence="10" type="ORF">QJT80_04105</name>
</gene>
<dbReference type="CDD" id="cd03028">
    <property type="entry name" value="GRX_PICOT_like"/>
    <property type="match status" value="1"/>
</dbReference>
<dbReference type="EMBL" id="CP124755">
    <property type="protein sequence ID" value="WGZ91660.1"/>
    <property type="molecule type" value="Genomic_DNA"/>
</dbReference>
<dbReference type="KEGG" id="tdu:QJT80_04105"/>
<evidence type="ECO:0000256" key="6">
    <source>
        <dbReference type="ARBA" id="ARBA00023284"/>
    </source>
</evidence>
<dbReference type="PROSITE" id="PS51354">
    <property type="entry name" value="GLUTAREDOXIN_2"/>
    <property type="match status" value="1"/>
</dbReference>
<dbReference type="GO" id="GO:0051537">
    <property type="term" value="F:2 iron, 2 sulfur cluster binding"/>
    <property type="evidence" value="ECO:0007669"/>
    <property type="project" value="UniProtKB-KW"/>
</dbReference>
<dbReference type="NCBIfam" id="TIGR00365">
    <property type="entry name" value="Grx4 family monothiol glutaredoxin"/>
    <property type="match status" value="1"/>
</dbReference>
<evidence type="ECO:0000256" key="8">
    <source>
        <dbReference type="PIRSR" id="PIRSR005894-2"/>
    </source>
</evidence>
<dbReference type="Gene3D" id="3.40.30.10">
    <property type="entry name" value="Glutaredoxin"/>
    <property type="match status" value="1"/>
</dbReference>
<accession>A0AA95H951</accession>
<feature type="domain" description="Glutaredoxin" evidence="9">
    <location>
        <begin position="16"/>
        <end position="80"/>
    </location>
</feature>
<dbReference type="GO" id="GO:0046872">
    <property type="term" value="F:metal ion binding"/>
    <property type="evidence" value="ECO:0007669"/>
    <property type="project" value="UniProtKB-KW"/>
</dbReference>
<dbReference type="InterPro" id="IPR036249">
    <property type="entry name" value="Thioredoxin-like_sf"/>
</dbReference>
<dbReference type="InterPro" id="IPR014434">
    <property type="entry name" value="Monothiol_GRX"/>
</dbReference>
<evidence type="ECO:0000256" key="3">
    <source>
        <dbReference type="ARBA" id="ARBA00022723"/>
    </source>
</evidence>
<sequence length="115" mass="12572">MSALDRIDAAVKNNPIIIFMKGTPNMPQCGFSSRAAQALMACGEQFAYVNVLTDPEIFQDLPKYADWPTFPQVYINGELIGGCDITLEMYQSGELQKMVKEAAQAATDNSQSESA</sequence>
<organism evidence="10">
    <name type="scientific">Candidatus Thiocaldithrix dubininis</name>
    <dbReference type="NCBI Taxonomy" id="3080823"/>
    <lineage>
        <taxon>Bacteria</taxon>
        <taxon>Pseudomonadati</taxon>
        <taxon>Pseudomonadota</taxon>
        <taxon>Gammaproteobacteria</taxon>
        <taxon>Thiotrichales</taxon>
        <taxon>Thiotrichaceae</taxon>
        <taxon>Candidatus Thiocaldithrix</taxon>
    </lineage>
</organism>
<name>A0AA95H951_9GAMM</name>
<reference evidence="10" key="2">
    <citation type="submission" date="2023-04" db="EMBL/GenBank/DDBJ databases">
        <authorList>
            <person name="Beletskiy A.V."/>
            <person name="Mardanov A.V."/>
            <person name="Ravin N.V."/>
        </authorList>
    </citation>
    <scope>NUCLEOTIDE SEQUENCE</scope>
    <source>
        <strain evidence="10">GKL-01</strain>
    </source>
</reference>
<evidence type="ECO:0000256" key="1">
    <source>
        <dbReference type="ARBA" id="ARBA00009630"/>
    </source>
</evidence>
<dbReference type="InterPro" id="IPR004480">
    <property type="entry name" value="Monothiol_GRX-rel"/>
</dbReference>
<comment type="similarity">
    <text evidence="1 7">Belongs to the glutaredoxin family. Monothiol subfamily.</text>
</comment>
<evidence type="ECO:0000259" key="9">
    <source>
        <dbReference type="Pfam" id="PF00462"/>
    </source>
</evidence>
<keyword evidence="4 8" id="KW-0408">Iron</keyword>